<dbReference type="Proteomes" id="UP000001744">
    <property type="component" value="Unassembled WGS sequence"/>
</dbReference>
<dbReference type="JaponicusDB" id="SJAG_01130"/>
<dbReference type="EMBL" id="KE651168">
    <property type="protein sequence ID" value="EEB06090.1"/>
    <property type="molecule type" value="Genomic_DNA"/>
</dbReference>
<proteinExistence type="predicted"/>
<dbReference type="HOGENOM" id="CLU_1807326_0_0_1"/>
<organism evidence="2 3">
    <name type="scientific">Schizosaccharomyces japonicus (strain yFS275 / FY16936)</name>
    <name type="common">Fission yeast</name>
    <dbReference type="NCBI Taxonomy" id="402676"/>
    <lineage>
        <taxon>Eukaryota</taxon>
        <taxon>Fungi</taxon>
        <taxon>Dikarya</taxon>
        <taxon>Ascomycota</taxon>
        <taxon>Taphrinomycotina</taxon>
        <taxon>Schizosaccharomycetes</taxon>
        <taxon>Schizosaccharomycetales</taxon>
        <taxon>Schizosaccharomycetaceae</taxon>
        <taxon>Schizosaccharomyces</taxon>
    </lineage>
</organism>
<dbReference type="RefSeq" id="XP_002172383.1">
    <property type="nucleotide sequence ID" value="XM_002172347.2"/>
</dbReference>
<dbReference type="GeneID" id="7047386"/>
<accession>B6JZU0</accession>
<feature type="coiled-coil region" evidence="1">
    <location>
        <begin position="39"/>
        <end position="66"/>
    </location>
</feature>
<name>B6JZU0_SCHJY</name>
<keyword evidence="3" id="KW-1185">Reference proteome</keyword>
<sequence length="143" mass="16514">MTSLAESYFWSTDEGQLLYNQRLQVVELNTRNLNTQKQLLARRQKLDELRQRVQSVQENLVSEHGRFVLEQHELQNELQHFSPDAVAERRRANELSHRQTLRQCRQNLLQKQVPLSSFLSLCTGGAAAAADDTTRSPENVRAD</sequence>
<evidence type="ECO:0000313" key="3">
    <source>
        <dbReference type="Proteomes" id="UP000001744"/>
    </source>
</evidence>
<protein>
    <submittedName>
        <fullName evidence="2">Uncharacterized protein</fullName>
    </submittedName>
</protein>
<keyword evidence="1" id="KW-0175">Coiled coil</keyword>
<gene>
    <name evidence="2" type="ORF">SJAG_01130</name>
</gene>
<dbReference type="AlphaFoldDB" id="B6JZU0"/>
<evidence type="ECO:0000313" key="2">
    <source>
        <dbReference type="EMBL" id="EEB06090.1"/>
    </source>
</evidence>
<dbReference type="VEuPathDB" id="FungiDB:SJAG_01130"/>
<evidence type="ECO:0000256" key="1">
    <source>
        <dbReference type="SAM" id="Coils"/>
    </source>
</evidence>
<reference evidence="2 3" key="1">
    <citation type="journal article" date="2011" name="Science">
        <title>Comparative functional genomics of the fission yeasts.</title>
        <authorList>
            <person name="Rhind N."/>
            <person name="Chen Z."/>
            <person name="Yassour M."/>
            <person name="Thompson D.A."/>
            <person name="Haas B.J."/>
            <person name="Habib N."/>
            <person name="Wapinski I."/>
            <person name="Roy S."/>
            <person name="Lin M.F."/>
            <person name="Heiman D.I."/>
            <person name="Young S.K."/>
            <person name="Furuya K."/>
            <person name="Guo Y."/>
            <person name="Pidoux A."/>
            <person name="Chen H.M."/>
            <person name="Robbertse B."/>
            <person name="Goldberg J.M."/>
            <person name="Aoki K."/>
            <person name="Bayne E.H."/>
            <person name="Berlin A.M."/>
            <person name="Desjardins C.A."/>
            <person name="Dobbs E."/>
            <person name="Dukaj L."/>
            <person name="Fan L."/>
            <person name="FitzGerald M.G."/>
            <person name="French C."/>
            <person name="Gujja S."/>
            <person name="Hansen K."/>
            <person name="Keifenheim D."/>
            <person name="Levin J.Z."/>
            <person name="Mosher R.A."/>
            <person name="Mueller C.A."/>
            <person name="Pfiffner J."/>
            <person name="Priest M."/>
            <person name="Russ C."/>
            <person name="Smialowska A."/>
            <person name="Swoboda P."/>
            <person name="Sykes S.M."/>
            <person name="Vaughn M."/>
            <person name="Vengrova S."/>
            <person name="Yoder R."/>
            <person name="Zeng Q."/>
            <person name="Allshire R."/>
            <person name="Baulcombe D."/>
            <person name="Birren B.W."/>
            <person name="Brown W."/>
            <person name="Ekwall K."/>
            <person name="Kellis M."/>
            <person name="Leatherwood J."/>
            <person name="Levin H."/>
            <person name="Margalit H."/>
            <person name="Martienssen R."/>
            <person name="Nieduszynski C.A."/>
            <person name="Spatafora J.W."/>
            <person name="Friedman N."/>
            <person name="Dalgaard J.Z."/>
            <person name="Baumann P."/>
            <person name="Niki H."/>
            <person name="Regev A."/>
            <person name="Nusbaum C."/>
        </authorList>
    </citation>
    <scope>NUCLEOTIDE SEQUENCE [LARGE SCALE GENOMIC DNA]</scope>
    <source>
        <strain evidence="3">yFS275 / FY16936</strain>
    </source>
</reference>